<evidence type="ECO:0000313" key="3">
    <source>
        <dbReference type="EMBL" id="CAL5970567.1"/>
    </source>
</evidence>
<name>A0ABP1GIQ1_9EUKA</name>
<dbReference type="Proteomes" id="UP001642409">
    <property type="component" value="Unassembled WGS sequence"/>
</dbReference>
<feature type="coiled-coil region" evidence="1">
    <location>
        <begin position="286"/>
        <end position="536"/>
    </location>
</feature>
<evidence type="ECO:0000256" key="2">
    <source>
        <dbReference type="SAM" id="MobiDB-lite"/>
    </source>
</evidence>
<evidence type="ECO:0000256" key="1">
    <source>
        <dbReference type="SAM" id="Coils"/>
    </source>
</evidence>
<keyword evidence="1" id="KW-0175">Coiled coil</keyword>
<sequence length="688" mass="80013">MNSQLNKQKTKSDLKKQAGGLKDILQAVKITVNGCQLKVDSQIAMINDILVDALKKQSNSVTKNGAAQDQNKLQRLQQLEDENQIIKSSMGNFAQLPQQIHSLKQENETLKYQLQSLQVSLTCSEKIVYHLQSQDQLNKKQYDQLMQTVTLLQAEADRQQVESILILQQTEQQCLKESEANANELNILNQKFNELQKVVNQKSSYIVLESQNQHEAQIQNQQMIIHDLQTQVDYFNQILLNTQQQENVKLTEFKTQIDAKTAENKSITLQIIKIKQEFEDYKKSREQSYTEKQNQLQQQTKQLEKEKEQFLHQMSDIRKQSEINKTEAKSATEKIQQLQTELKTKSADLLTKTAMAQQLSQEVKRIKQELNATVEQLNNVRNVQSTQVDDQKIKKLQEEIAEVKKTNDILTNSCKENTQITYSLEMQIKEHANLQEEQLQTISKLDNKIKSLEQQLQFSQQQISQQSQDIGTKQQQLNQELKLKEQEITQLQTQLDAKSSQIVELSNNLTQLKADYEKLEQQSKKQQSTLLNKQQAISMQSELLQQDLDKYKSLYAERSVSKQSQRDVSQNLSVTKSELQKAEEKILKYQYELEYAESQLKVQQKQFENDLKRAEQLFEERVQQYKDHINNSSSQVKDLQEKLEKEQKKGSYVQLNPQSFNSILLNTDKLKQFQMGKTKLVPLKPKNE</sequence>
<comment type="caution">
    <text evidence="3">The sequence shown here is derived from an EMBL/GenBank/DDBJ whole genome shotgun (WGS) entry which is preliminary data.</text>
</comment>
<organism evidence="3 4">
    <name type="scientific">Hexamita inflata</name>
    <dbReference type="NCBI Taxonomy" id="28002"/>
    <lineage>
        <taxon>Eukaryota</taxon>
        <taxon>Metamonada</taxon>
        <taxon>Diplomonadida</taxon>
        <taxon>Hexamitidae</taxon>
        <taxon>Hexamitinae</taxon>
        <taxon>Hexamita</taxon>
    </lineage>
</organism>
<feature type="coiled-coil region" evidence="1">
    <location>
        <begin position="100"/>
        <end position="195"/>
    </location>
</feature>
<gene>
    <name evidence="3" type="ORF">HINF_LOCUS507</name>
</gene>
<accession>A0ABP1GIQ1</accession>
<keyword evidence="4" id="KW-1185">Reference proteome</keyword>
<feature type="region of interest" description="Disordered" evidence="2">
    <location>
        <begin position="629"/>
        <end position="651"/>
    </location>
</feature>
<protein>
    <submittedName>
        <fullName evidence="3">Hypothetical_protein</fullName>
    </submittedName>
</protein>
<reference evidence="3 4" key="1">
    <citation type="submission" date="2024-07" db="EMBL/GenBank/DDBJ databases">
        <authorList>
            <person name="Akdeniz Z."/>
        </authorList>
    </citation>
    <scope>NUCLEOTIDE SEQUENCE [LARGE SCALE GENOMIC DNA]</scope>
</reference>
<dbReference type="Gene3D" id="1.10.287.1490">
    <property type="match status" value="1"/>
</dbReference>
<feature type="compositionally biased region" description="Basic and acidic residues" evidence="2">
    <location>
        <begin position="638"/>
        <end position="649"/>
    </location>
</feature>
<evidence type="ECO:0000313" key="4">
    <source>
        <dbReference type="Proteomes" id="UP001642409"/>
    </source>
</evidence>
<dbReference type="EMBL" id="CAXDID020000001">
    <property type="protein sequence ID" value="CAL5970567.1"/>
    <property type="molecule type" value="Genomic_DNA"/>
</dbReference>
<proteinExistence type="predicted"/>